<name>A0A091DC17_FUKDA</name>
<dbReference type="EMBL" id="KN122859">
    <property type="protein sequence ID" value="KFO27790.1"/>
    <property type="molecule type" value="Genomic_DNA"/>
</dbReference>
<evidence type="ECO:0000313" key="3">
    <source>
        <dbReference type="Proteomes" id="UP000028990"/>
    </source>
</evidence>
<feature type="compositionally biased region" description="Basic and acidic residues" evidence="1">
    <location>
        <begin position="91"/>
        <end position="111"/>
    </location>
</feature>
<proteinExistence type="predicted"/>
<organism evidence="2 3">
    <name type="scientific">Fukomys damarensis</name>
    <name type="common">Damaraland mole rat</name>
    <name type="synonym">Cryptomys damarensis</name>
    <dbReference type="NCBI Taxonomy" id="885580"/>
    <lineage>
        <taxon>Eukaryota</taxon>
        <taxon>Metazoa</taxon>
        <taxon>Chordata</taxon>
        <taxon>Craniata</taxon>
        <taxon>Vertebrata</taxon>
        <taxon>Euteleostomi</taxon>
        <taxon>Mammalia</taxon>
        <taxon>Eutheria</taxon>
        <taxon>Euarchontoglires</taxon>
        <taxon>Glires</taxon>
        <taxon>Rodentia</taxon>
        <taxon>Hystricomorpha</taxon>
        <taxon>Bathyergidae</taxon>
        <taxon>Fukomys</taxon>
    </lineage>
</organism>
<gene>
    <name evidence="2" type="ORF">H920_10805</name>
</gene>
<evidence type="ECO:0000313" key="2">
    <source>
        <dbReference type="EMBL" id="KFO27790.1"/>
    </source>
</evidence>
<protein>
    <submittedName>
        <fullName evidence="2">Uncharacterized protein</fullName>
    </submittedName>
</protein>
<reference evidence="2 3" key="1">
    <citation type="submission" date="2013-11" db="EMBL/GenBank/DDBJ databases">
        <title>The Damaraland mole rat (Fukomys damarensis) genome and evolution of African mole rats.</title>
        <authorList>
            <person name="Gladyshev V.N."/>
            <person name="Fang X."/>
        </authorList>
    </citation>
    <scope>NUCLEOTIDE SEQUENCE [LARGE SCALE GENOMIC DNA]</scope>
    <source>
        <tissue evidence="2">Liver</tissue>
    </source>
</reference>
<sequence length="111" mass="12607">MVLIQGDTLGTALSISFFVMKRGQPSEVVKSSNMVHDKDQKGENVRVNVWTIDLKNMGTIWQRRGEVDFLQVQHGPQKKVFHGRRNSQANRKAELHVPDEECKSAKKCSES</sequence>
<feature type="region of interest" description="Disordered" evidence="1">
    <location>
        <begin position="78"/>
        <end position="111"/>
    </location>
</feature>
<dbReference type="AlphaFoldDB" id="A0A091DC17"/>
<evidence type="ECO:0000256" key="1">
    <source>
        <dbReference type="SAM" id="MobiDB-lite"/>
    </source>
</evidence>
<accession>A0A091DC17</accession>
<keyword evidence="3" id="KW-1185">Reference proteome</keyword>
<dbReference type="Proteomes" id="UP000028990">
    <property type="component" value="Unassembled WGS sequence"/>
</dbReference>